<dbReference type="EMBL" id="MCGN01000017">
    <property type="protein sequence ID" value="ORY89229.1"/>
    <property type="molecule type" value="Genomic_DNA"/>
</dbReference>
<dbReference type="GO" id="GO:0046872">
    <property type="term" value="F:metal ion binding"/>
    <property type="evidence" value="ECO:0007669"/>
    <property type="project" value="UniProtKB-KW"/>
</dbReference>
<evidence type="ECO:0000256" key="9">
    <source>
        <dbReference type="ARBA" id="ARBA00023125"/>
    </source>
</evidence>
<protein>
    <recommendedName>
        <fullName evidence="5">DNA topoisomerase (ATP-hydrolyzing)</fullName>
        <ecNumber evidence="5">5.6.2.2</ecNumber>
    </recommendedName>
</protein>
<dbReference type="Proteomes" id="UP000242180">
    <property type="component" value="Unassembled WGS sequence"/>
</dbReference>
<dbReference type="PROSITE" id="PS52041">
    <property type="entry name" value="TOPO_IIB"/>
    <property type="match status" value="1"/>
</dbReference>
<evidence type="ECO:0000256" key="2">
    <source>
        <dbReference type="ARBA" id="ARBA00001946"/>
    </source>
</evidence>
<dbReference type="FunCoup" id="A0A1X2H087">
    <property type="interactions" value="132"/>
</dbReference>
<dbReference type="InterPro" id="IPR013048">
    <property type="entry name" value="Meiotic_Spo11"/>
</dbReference>
<evidence type="ECO:0000256" key="12">
    <source>
        <dbReference type="PROSITE-ProRule" id="PRU01385"/>
    </source>
</evidence>
<dbReference type="AlphaFoldDB" id="A0A1X2H087"/>
<dbReference type="InterPro" id="IPR036388">
    <property type="entry name" value="WH-like_DNA-bd_sf"/>
</dbReference>
<dbReference type="PRINTS" id="PR01551">
    <property type="entry name" value="SPO11HOMOLOG"/>
</dbReference>
<feature type="region of interest" description="Disordered" evidence="13">
    <location>
        <begin position="138"/>
        <end position="166"/>
    </location>
</feature>
<keyword evidence="17" id="KW-1185">Reference proteome</keyword>
<dbReference type="Pfam" id="PF21180">
    <property type="entry name" value="TOP6A-Spo11_Toprim"/>
    <property type="match status" value="1"/>
</dbReference>
<feature type="domain" description="Topoisomerase 6 subunit A/Spo11 TOPRIM" evidence="15">
    <location>
        <begin position="293"/>
        <end position="465"/>
    </location>
</feature>
<evidence type="ECO:0000256" key="13">
    <source>
        <dbReference type="SAM" id="MobiDB-lite"/>
    </source>
</evidence>
<dbReference type="GO" id="GO:0007131">
    <property type="term" value="P:reciprocal meiotic recombination"/>
    <property type="evidence" value="ECO:0007669"/>
    <property type="project" value="TreeGrafter"/>
</dbReference>
<evidence type="ECO:0000259" key="14">
    <source>
        <dbReference type="Pfam" id="PF04406"/>
    </source>
</evidence>
<dbReference type="InterPro" id="IPR036078">
    <property type="entry name" value="Spo11/TopoVI_A_sf"/>
</dbReference>
<keyword evidence="10 12" id="KW-0413">Isomerase</keyword>
<feature type="domain" description="Spo11/DNA topoisomerase VI subunit A N-terminal" evidence="14">
    <location>
        <begin position="172"/>
        <end position="233"/>
    </location>
</feature>
<dbReference type="PANTHER" id="PTHR10848:SF0">
    <property type="entry name" value="MEIOTIC RECOMBINATION PROTEIN SPO11"/>
    <property type="match status" value="1"/>
</dbReference>
<dbReference type="Gene3D" id="3.40.1360.10">
    <property type="match status" value="1"/>
</dbReference>
<comment type="similarity">
    <text evidence="4 12">Belongs to the TOP6A family.</text>
</comment>
<dbReference type="InParanoid" id="A0A1X2H087"/>
<comment type="catalytic activity">
    <reaction evidence="1 12">
        <text>ATP-dependent breakage, passage and rejoining of double-stranded DNA.</text>
        <dbReference type="EC" id="5.6.2.2"/>
    </reaction>
</comment>
<dbReference type="GO" id="GO:0000228">
    <property type="term" value="C:nuclear chromosome"/>
    <property type="evidence" value="ECO:0007669"/>
    <property type="project" value="TreeGrafter"/>
</dbReference>
<dbReference type="OrthoDB" id="521512at2759"/>
<evidence type="ECO:0000256" key="10">
    <source>
        <dbReference type="ARBA" id="ARBA00023235"/>
    </source>
</evidence>
<keyword evidence="11" id="KW-0539">Nucleus</keyword>
<reference evidence="16 17" key="1">
    <citation type="submission" date="2016-07" db="EMBL/GenBank/DDBJ databases">
        <title>Pervasive Adenine N6-methylation of Active Genes in Fungi.</title>
        <authorList>
            <consortium name="DOE Joint Genome Institute"/>
            <person name="Mondo S.J."/>
            <person name="Dannebaum R.O."/>
            <person name="Kuo R.C."/>
            <person name="Labutti K."/>
            <person name="Haridas S."/>
            <person name="Kuo A."/>
            <person name="Salamov A."/>
            <person name="Ahrendt S.R."/>
            <person name="Lipzen A."/>
            <person name="Sullivan W."/>
            <person name="Andreopoulos W.B."/>
            <person name="Clum A."/>
            <person name="Lindquist E."/>
            <person name="Daum C."/>
            <person name="Ramamoorthy G.K."/>
            <person name="Gryganskyi A."/>
            <person name="Culley D."/>
            <person name="Magnuson J.K."/>
            <person name="James T.Y."/>
            <person name="O'Malley M.A."/>
            <person name="Stajich J.E."/>
            <person name="Spatafora J.W."/>
            <person name="Visel A."/>
            <person name="Grigoriev I.V."/>
        </authorList>
    </citation>
    <scope>NUCLEOTIDE SEQUENCE [LARGE SCALE GENOMIC DNA]</scope>
    <source>
        <strain evidence="16 17">NRRL 2496</strain>
    </source>
</reference>
<evidence type="ECO:0000256" key="3">
    <source>
        <dbReference type="ARBA" id="ARBA00004123"/>
    </source>
</evidence>
<dbReference type="GO" id="GO:0003677">
    <property type="term" value="F:DNA binding"/>
    <property type="evidence" value="ECO:0007669"/>
    <property type="project" value="UniProtKB-UniRule"/>
</dbReference>
<evidence type="ECO:0000259" key="15">
    <source>
        <dbReference type="Pfam" id="PF21180"/>
    </source>
</evidence>
<proteinExistence type="inferred from homology"/>
<comment type="caution">
    <text evidence="16">The sequence shown here is derived from an EMBL/GenBank/DDBJ whole genome shotgun (WGS) entry which is preliminary data.</text>
</comment>
<keyword evidence="8 12" id="KW-0799">Topoisomerase</keyword>
<name>A0A1X2H087_SYNRA</name>
<dbReference type="PANTHER" id="PTHR10848">
    <property type="entry name" value="MEIOTIC RECOMBINATION PROTEIN SPO11"/>
    <property type="match status" value="1"/>
</dbReference>
<feature type="region of interest" description="Disordered" evidence="13">
    <location>
        <begin position="83"/>
        <end position="110"/>
    </location>
</feature>
<feature type="compositionally biased region" description="Polar residues" evidence="13">
    <location>
        <begin position="101"/>
        <end position="110"/>
    </location>
</feature>
<dbReference type="InterPro" id="IPR034136">
    <property type="entry name" value="TOPRIM_Topo6A/Spo11"/>
</dbReference>
<dbReference type="InterPro" id="IPR013049">
    <property type="entry name" value="Spo11/TopoVI_A_N"/>
</dbReference>
<dbReference type="OMA" id="DIYATYK"/>
<dbReference type="GO" id="GO:0000706">
    <property type="term" value="P:meiotic DNA double-strand break processing"/>
    <property type="evidence" value="ECO:0007669"/>
    <property type="project" value="TreeGrafter"/>
</dbReference>
<dbReference type="Gene3D" id="1.10.10.10">
    <property type="entry name" value="Winged helix-like DNA-binding domain superfamily/Winged helix DNA-binding domain"/>
    <property type="match status" value="1"/>
</dbReference>
<keyword evidence="7" id="KW-0460">Magnesium</keyword>
<dbReference type="InterPro" id="IPR002815">
    <property type="entry name" value="Spo11/TopoVI_A"/>
</dbReference>
<dbReference type="SUPFAM" id="SSF56726">
    <property type="entry name" value="DNA topoisomerase IV, alpha subunit"/>
    <property type="match status" value="1"/>
</dbReference>
<feature type="active site" description="O-(5'-phospho-DNA)-tyrosine intermediate" evidence="12">
    <location>
        <position position="201"/>
    </location>
</feature>
<evidence type="ECO:0000256" key="6">
    <source>
        <dbReference type="ARBA" id="ARBA00022723"/>
    </source>
</evidence>
<dbReference type="GO" id="GO:0005524">
    <property type="term" value="F:ATP binding"/>
    <property type="evidence" value="ECO:0007669"/>
    <property type="project" value="InterPro"/>
</dbReference>
<dbReference type="CDD" id="cd00223">
    <property type="entry name" value="TOPRIM_TopoIIB_SPO"/>
    <property type="match status" value="1"/>
</dbReference>
<dbReference type="PRINTS" id="PR01550">
    <property type="entry name" value="TOP6AFAMILY"/>
</dbReference>
<evidence type="ECO:0000256" key="5">
    <source>
        <dbReference type="ARBA" id="ARBA00012895"/>
    </source>
</evidence>
<dbReference type="Pfam" id="PF04406">
    <property type="entry name" value="TP6A_N"/>
    <property type="match status" value="1"/>
</dbReference>
<keyword evidence="6" id="KW-0479">Metal-binding</keyword>
<feature type="region of interest" description="Disordered" evidence="13">
    <location>
        <begin position="1"/>
        <end position="20"/>
    </location>
</feature>
<organism evidence="16 17">
    <name type="scientific">Syncephalastrum racemosum</name>
    <name type="common">Filamentous fungus</name>
    <dbReference type="NCBI Taxonomy" id="13706"/>
    <lineage>
        <taxon>Eukaryota</taxon>
        <taxon>Fungi</taxon>
        <taxon>Fungi incertae sedis</taxon>
        <taxon>Mucoromycota</taxon>
        <taxon>Mucoromycotina</taxon>
        <taxon>Mucoromycetes</taxon>
        <taxon>Mucorales</taxon>
        <taxon>Syncephalastraceae</taxon>
        <taxon>Syncephalastrum</taxon>
    </lineage>
</organism>
<evidence type="ECO:0000313" key="17">
    <source>
        <dbReference type="Proteomes" id="UP000242180"/>
    </source>
</evidence>
<dbReference type="EC" id="5.6.2.2" evidence="5"/>
<sequence length="469" mass="53513">MDTQNTFVLENASPDSDMDNGVESVLTGIDAAYRAREDIADTYFVVPDDTFGISSFTFVTQEGLLPPPLTHTCVFESSSLRQQQAPQDDLYSPTDGGHIETTGSPCTQPQPREAMMEAIEAVIVTLIEQLVTSQRLELPPYTHSRKRRPTQDAEGEPESSRPISIRNRKESKQFARYLRVLDIIHESLSRNEMVSKREIYYRDVNLFKTQDVINKIIDNLSRYYNVPRSSLHVTTAVKGILQGAAKITLKNDRVIDCAHWQRDRDSDYCSDEQGVLIPPMSDVKSVHCTANLILIIEKESTFRHLISANFFSHFPHALILTGRGYPDLATRSIVNYLSRITQAGFYCLTDFDPYGIEIYSVYKWGSKVHDFDAPNLTMPRLELLGLSRKDLHSMIPEDEYVPLTQADRKKILDMLQACMAEVEGKTRYKILIQELNTMLYFDIKCEMEVLWQTSLGITGYLKKKLELRS</sequence>
<evidence type="ECO:0000313" key="16">
    <source>
        <dbReference type="EMBL" id="ORY89229.1"/>
    </source>
</evidence>
<evidence type="ECO:0000256" key="4">
    <source>
        <dbReference type="ARBA" id="ARBA00006559"/>
    </source>
</evidence>
<comment type="cofactor">
    <cofactor evidence="2">
        <name>Mg(2+)</name>
        <dbReference type="ChEBI" id="CHEBI:18420"/>
    </cofactor>
</comment>
<evidence type="ECO:0000256" key="1">
    <source>
        <dbReference type="ARBA" id="ARBA00000185"/>
    </source>
</evidence>
<accession>A0A1X2H087</accession>
<evidence type="ECO:0000256" key="11">
    <source>
        <dbReference type="ARBA" id="ARBA00023242"/>
    </source>
</evidence>
<dbReference type="GO" id="GO:0042138">
    <property type="term" value="P:meiotic DNA double-strand break formation"/>
    <property type="evidence" value="ECO:0007669"/>
    <property type="project" value="InterPro"/>
</dbReference>
<comment type="subcellular location">
    <subcellularLocation>
        <location evidence="3">Nucleus</location>
    </subcellularLocation>
</comment>
<dbReference type="GO" id="GO:0003918">
    <property type="term" value="F:DNA topoisomerase type II (double strand cut, ATP-hydrolyzing) activity"/>
    <property type="evidence" value="ECO:0007669"/>
    <property type="project" value="UniProtKB-UniRule"/>
</dbReference>
<evidence type="ECO:0000256" key="8">
    <source>
        <dbReference type="ARBA" id="ARBA00023029"/>
    </source>
</evidence>
<gene>
    <name evidence="16" type="ORF">BCR43DRAFT_124191</name>
</gene>
<evidence type="ECO:0000256" key="7">
    <source>
        <dbReference type="ARBA" id="ARBA00022842"/>
    </source>
</evidence>
<keyword evidence="9 12" id="KW-0238">DNA-binding</keyword>
<dbReference type="STRING" id="13706.A0A1X2H087"/>